<accession>A0A9Q5N9C6</accession>
<dbReference type="OrthoDB" id="2786194at2759"/>
<name>A0A9Q5N9C6_SANBA</name>
<proteinExistence type="predicted"/>
<keyword evidence="2" id="KW-1185">Reference proteome</keyword>
<comment type="caution">
    <text evidence="1">The sequence shown here is derived from an EMBL/GenBank/DDBJ whole genome shotgun (WGS) entry which is preliminary data.</text>
</comment>
<dbReference type="EMBL" id="LNZH02000175">
    <property type="protein sequence ID" value="OCB88638.1"/>
    <property type="molecule type" value="Genomic_DNA"/>
</dbReference>
<protein>
    <submittedName>
        <fullName evidence="1">Uncharacterized protein</fullName>
    </submittedName>
</protein>
<gene>
    <name evidence="1" type="ORF">A7U60_g4237</name>
</gene>
<evidence type="ECO:0000313" key="1">
    <source>
        <dbReference type="EMBL" id="OCB88638.1"/>
    </source>
</evidence>
<organism evidence="1 2">
    <name type="scientific">Sanghuangporus baumii</name>
    <name type="common">Phellinus baumii</name>
    <dbReference type="NCBI Taxonomy" id="108892"/>
    <lineage>
        <taxon>Eukaryota</taxon>
        <taxon>Fungi</taxon>
        <taxon>Dikarya</taxon>
        <taxon>Basidiomycota</taxon>
        <taxon>Agaricomycotina</taxon>
        <taxon>Agaricomycetes</taxon>
        <taxon>Hymenochaetales</taxon>
        <taxon>Hymenochaetaceae</taxon>
        <taxon>Sanghuangporus</taxon>
    </lineage>
</organism>
<dbReference type="AlphaFoldDB" id="A0A9Q5N9C6"/>
<dbReference type="Proteomes" id="UP000757232">
    <property type="component" value="Unassembled WGS sequence"/>
</dbReference>
<sequence>MASLIEMSTGIADSATHDVRCANGGQLPGLEMTSLGILRMLLHELPLDILFLVLKMSGSNDIYSYSKSIDILRAEKAVKVLSRDKQDWTYLFNVIVKARSLPVSSNLKSIDEADPQDVASWFLHSITLNYKYTSLHPHEHRELFVRKIGVSSRVTWLKLLLGHWCLIAAADDSKSELSLWEIETRGGTRLSSRIYLDAPVMDGRVEYHNEGTRCAISVGATRPYVIVLGLSQHSRSASFQQLSYVPDFSHVLFFQGDLIGLGTRDGDDTYPYIVNWKTGEISYLLFPQTNLSINCPLPIEPCKAIILKHGLIFTLHVNSVHVFNREHEGSCCPQHLAILPLSIPVADGYFLDDTFTSYPSVPRDTTVYLIYQSAYSGFHMATIEINPEAAVSRMFSMKESTFKPRPGTDWAHLWYVGTSGKILFCVNSSVEYSGKTSASFAFLKVTNAKDNTSALQMDHRRISDKNLPHLKLISCADFDDGNGLLLMSTASGDVRLASVLKESIISLQSTRNDLGASAQCEATDPVRIYHVPTNLDLPLFYAIHRNHRVHDELPDEIVQQVSAAWTDSRIGVLTIDDWSNDWSKFERIWDWILPLSRWGPIDRDFLHDTEGVIVRDRLHTIGEVIPILYRLENHQEMLFRIGQKLFYSRTEREEDDGRDFEMNMLGRLGALPLTYDQFLAHPSDVISSVMIPDNQTNLASWEGSEALSWRVTIAHSAYESLESRDAETSENSFHMGDE</sequence>
<reference evidence="1" key="1">
    <citation type="submission" date="2016-06" db="EMBL/GenBank/DDBJ databases">
        <title>Draft Genome sequence of the fungus Inonotus baumii.</title>
        <authorList>
            <person name="Zhu H."/>
            <person name="Lin W."/>
        </authorList>
    </citation>
    <scope>NUCLEOTIDE SEQUENCE</scope>
    <source>
        <strain evidence="1">821</strain>
    </source>
</reference>
<evidence type="ECO:0000313" key="2">
    <source>
        <dbReference type="Proteomes" id="UP000757232"/>
    </source>
</evidence>